<name>A0A915EV82_9CEST</name>
<dbReference type="GO" id="GO:1990072">
    <property type="term" value="C:TRAPPIII protein complex"/>
    <property type="evidence" value="ECO:0007669"/>
    <property type="project" value="TreeGrafter"/>
</dbReference>
<dbReference type="AlphaFoldDB" id="A0A915EV82"/>
<evidence type="ECO:0000313" key="10">
    <source>
        <dbReference type="WBParaSite" id="maker-E.canG7_contigs_1559-snap-gene-0.24-mRNA-1"/>
    </source>
</evidence>
<evidence type="ECO:0000313" key="9">
    <source>
        <dbReference type="Proteomes" id="UP000887562"/>
    </source>
</evidence>
<dbReference type="InterPro" id="IPR024096">
    <property type="entry name" value="NO_sig/Golgi_transp_ligand-bd"/>
</dbReference>
<dbReference type="CDD" id="cd14943">
    <property type="entry name" value="TRAPPC5_Trs31"/>
    <property type="match status" value="1"/>
</dbReference>
<keyword evidence="6 8" id="KW-0931">ER-Golgi transport</keyword>
<evidence type="ECO:0000256" key="3">
    <source>
        <dbReference type="ARBA" id="ARBA00006218"/>
    </source>
</evidence>
<dbReference type="GO" id="GO:1990071">
    <property type="term" value="C:TRAPPII protein complex"/>
    <property type="evidence" value="ECO:0007669"/>
    <property type="project" value="TreeGrafter"/>
</dbReference>
<evidence type="ECO:0000256" key="6">
    <source>
        <dbReference type="ARBA" id="ARBA00022892"/>
    </source>
</evidence>
<sequence length="208" mass="24179">MNSWVPKYSQQTLEKNLSKAKCDVNGSIYQNYHLIPVHRATFMYLFSEIVKYAMQTSKNLDDAQSKLASFGAPIGRQMLDLVFLRERLQKREIRLLNFLVFLKSTFWRCIFGKEADDLERDGLDEHTYYMIEREPVVNKFTRFTYDHSESERKIVPLNLAAFNCGIIESALTCAGFPCEVAITWHKGTTYVIKFHDSVIAREQGLDSR</sequence>
<dbReference type="PANTHER" id="PTHR20902">
    <property type="entry name" value="41-2 PROTEIN ANTIGEN-RELATED"/>
    <property type="match status" value="1"/>
</dbReference>
<evidence type="ECO:0000256" key="5">
    <source>
        <dbReference type="ARBA" id="ARBA00022824"/>
    </source>
</evidence>
<accession>A0A915EV82</accession>
<evidence type="ECO:0000256" key="7">
    <source>
        <dbReference type="ARBA" id="ARBA00023034"/>
    </source>
</evidence>
<proteinExistence type="inferred from homology"/>
<dbReference type="GO" id="GO:0006888">
    <property type="term" value="P:endoplasmic reticulum to Golgi vesicle-mediated transport"/>
    <property type="evidence" value="ECO:0007669"/>
    <property type="project" value="TreeGrafter"/>
</dbReference>
<comment type="subcellular location">
    <subcellularLocation>
        <location evidence="2">Endoplasmic reticulum</location>
    </subcellularLocation>
    <subcellularLocation>
        <location evidence="1 8">Golgi apparatus</location>
        <location evidence="1 8">cis-Golgi network</location>
    </subcellularLocation>
</comment>
<dbReference type="SUPFAM" id="SSF111126">
    <property type="entry name" value="Ligand-binding domain in the NO signalling and Golgi transport"/>
    <property type="match status" value="1"/>
</dbReference>
<dbReference type="WBParaSite" id="maker-E.canG7_contigs_1559-snap-gene-0.24-mRNA-1">
    <property type="protein sequence ID" value="maker-E.canG7_contigs_1559-snap-gene-0.24-mRNA-1"/>
    <property type="gene ID" value="EcG7_04587"/>
</dbReference>
<dbReference type="PIRSF" id="PIRSF017479">
    <property type="entry name" value="TRAPP_I_complex_Trs31"/>
    <property type="match status" value="1"/>
</dbReference>
<comment type="similarity">
    <text evidence="3 8">Belongs to the TRAPP small subunits family. BET3 subfamily.</text>
</comment>
<evidence type="ECO:0000256" key="1">
    <source>
        <dbReference type="ARBA" id="ARBA00004222"/>
    </source>
</evidence>
<evidence type="ECO:0000256" key="8">
    <source>
        <dbReference type="PIRNR" id="PIRNR017479"/>
    </source>
</evidence>
<keyword evidence="9" id="KW-1185">Reference proteome</keyword>
<reference evidence="10" key="1">
    <citation type="submission" date="2022-11" db="UniProtKB">
        <authorList>
            <consortium name="WormBaseParasite"/>
        </authorList>
    </citation>
    <scope>IDENTIFICATION</scope>
</reference>
<comment type="function">
    <text evidence="8">May play a role in vesicular transport from endoplasmic reticulum to Golgi.</text>
</comment>
<evidence type="ECO:0000256" key="2">
    <source>
        <dbReference type="ARBA" id="ARBA00004240"/>
    </source>
</evidence>
<dbReference type="Proteomes" id="UP000887562">
    <property type="component" value="Unplaced"/>
</dbReference>
<protein>
    <recommendedName>
        <fullName evidence="8">Trafficking protein particle complex subunit 5</fullName>
    </recommendedName>
</protein>
<keyword evidence="7 8" id="KW-0333">Golgi apparatus</keyword>
<dbReference type="GO" id="GO:1990070">
    <property type="term" value="C:TRAPPI protein complex"/>
    <property type="evidence" value="ECO:0007669"/>
    <property type="project" value="TreeGrafter"/>
</dbReference>
<dbReference type="GO" id="GO:0005783">
    <property type="term" value="C:endoplasmic reticulum"/>
    <property type="evidence" value="ECO:0007669"/>
    <property type="project" value="UniProtKB-SubCell"/>
</dbReference>
<organism evidence="9 10">
    <name type="scientific">Echinococcus canadensis</name>
    <dbReference type="NCBI Taxonomy" id="519352"/>
    <lineage>
        <taxon>Eukaryota</taxon>
        <taxon>Metazoa</taxon>
        <taxon>Spiralia</taxon>
        <taxon>Lophotrochozoa</taxon>
        <taxon>Platyhelminthes</taxon>
        <taxon>Cestoda</taxon>
        <taxon>Eucestoda</taxon>
        <taxon>Cyclophyllidea</taxon>
        <taxon>Taeniidae</taxon>
        <taxon>Echinococcus</taxon>
        <taxon>Echinococcus canadensis group</taxon>
    </lineage>
</organism>
<comment type="subunit">
    <text evidence="8">Part of the multisubunit TRAPP (transport protein particle) complex.</text>
</comment>
<keyword evidence="4 8" id="KW-0813">Transport</keyword>
<dbReference type="Pfam" id="PF04051">
    <property type="entry name" value="TRAPP"/>
    <property type="match status" value="1"/>
</dbReference>
<dbReference type="PANTHER" id="PTHR20902:SF0">
    <property type="entry name" value="TRAFFICKING PROTEIN PARTICLE COMPLEX SUBUNIT 5"/>
    <property type="match status" value="1"/>
</dbReference>
<dbReference type="InterPro" id="IPR016696">
    <property type="entry name" value="TRAPP-I_su5"/>
</dbReference>
<dbReference type="InterPro" id="IPR007194">
    <property type="entry name" value="TRAPP_component"/>
</dbReference>
<dbReference type="Gene3D" id="3.30.1380.20">
    <property type="entry name" value="Trafficking protein particle complex subunit 3"/>
    <property type="match status" value="1"/>
</dbReference>
<keyword evidence="5 8" id="KW-0256">Endoplasmic reticulum</keyword>
<evidence type="ECO:0000256" key="4">
    <source>
        <dbReference type="ARBA" id="ARBA00022448"/>
    </source>
</evidence>